<dbReference type="Pfam" id="PF18602">
    <property type="entry name" value="Rap1a"/>
    <property type="match status" value="1"/>
</dbReference>
<dbReference type="RefSeq" id="WP_017499146.1">
    <property type="nucleotide sequence ID" value="NZ_LSTR01000021.1"/>
</dbReference>
<organism evidence="3 4">
    <name type="scientific">Sphingobium yanoikuyae</name>
    <name type="common">Sphingomonas yanoikuyae</name>
    <dbReference type="NCBI Taxonomy" id="13690"/>
    <lineage>
        <taxon>Bacteria</taxon>
        <taxon>Pseudomonadati</taxon>
        <taxon>Pseudomonadota</taxon>
        <taxon>Alphaproteobacteria</taxon>
        <taxon>Sphingomonadales</taxon>
        <taxon>Sphingomonadaceae</taxon>
        <taxon>Sphingobium</taxon>
    </lineage>
</organism>
<evidence type="ECO:0000313" key="4">
    <source>
        <dbReference type="Proteomes" id="UP000077262"/>
    </source>
</evidence>
<name>A0A177JYR2_SPHYA</name>
<evidence type="ECO:0000313" key="3">
    <source>
        <dbReference type="EMBL" id="OAH46054.1"/>
    </source>
</evidence>
<reference evidence="3 4" key="1">
    <citation type="submission" date="2016-02" db="EMBL/GenBank/DDBJ databases">
        <authorList>
            <person name="Wen L."/>
            <person name="He K."/>
            <person name="Yang H."/>
        </authorList>
    </citation>
    <scope>NUCLEOTIDE SEQUENCE [LARGE SCALE GENOMIC DNA]</scope>
    <source>
        <strain evidence="3 4">CD09_2</strain>
    </source>
</reference>
<dbReference type="AlphaFoldDB" id="A0A177JYR2"/>
<feature type="signal peptide" evidence="1">
    <location>
        <begin position="1"/>
        <end position="26"/>
    </location>
</feature>
<protein>
    <recommendedName>
        <fullName evidence="2">Rap1a immunity protein domain-containing protein</fullName>
    </recommendedName>
</protein>
<gene>
    <name evidence="3" type="ORF">AX777_09770</name>
</gene>
<dbReference type="Proteomes" id="UP000077262">
    <property type="component" value="Unassembled WGS sequence"/>
</dbReference>
<evidence type="ECO:0000259" key="2">
    <source>
        <dbReference type="Pfam" id="PF18602"/>
    </source>
</evidence>
<dbReference type="EMBL" id="LSTR01000021">
    <property type="protein sequence ID" value="OAH46054.1"/>
    <property type="molecule type" value="Genomic_DNA"/>
</dbReference>
<dbReference type="Gene3D" id="1.10.890.40">
    <property type="match status" value="1"/>
</dbReference>
<feature type="chain" id="PRO_5008065607" description="Rap1a immunity protein domain-containing protein" evidence="1">
    <location>
        <begin position="27"/>
        <end position="138"/>
    </location>
</feature>
<keyword evidence="1" id="KW-0732">Signal</keyword>
<sequence>MRMMIRRASGLILVAAAGLSPGSAQAGFYSGEALFESCTADRNDKDFFEKSYECVGYVAGAVDAFNTTREVNGLKSCIHADVTLNQLKGATVDYLRANPDKRSQSASALVFTATRQAWPCPKAKARPGIRPSTKKKRK</sequence>
<dbReference type="InterPro" id="IPR041238">
    <property type="entry name" value="Rap1a"/>
</dbReference>
<evidence type="ECO:0000256" key="1">
    <source>
        <dbReference type="SAM" id="SignalP"/>
    </source>
</evidence>
<comment type="caution">
    <text evidence="3">The sequence shown here is derived from an EMBL/GenBank/DDBJ whole genome shotgun (WGS) entry which is preliminary data.</text>
</comment>
<accession>A0A177JYR2</accession>
<dbReference type="OrthoDB" id="8454367at2"/>
<feature type="domain" description="Rap1a immunity protein" evidence="2">
    <location>
        <begin position="30"/>
        <end position="120"/>
    </location>
</feature>
<proteinExistence type="predicted"/>